<gene>
    <name evidence="2" type="ORF">H5410_024834</name>
</gene>
<feature type="region of interest" description="Disordered" evidence="1">
    <location>
        <begin position="138"/>
        <end position="158"/>
    </location>
</feature>
<feature type="compositionally biased region" description="Polar residues" evidence="1">
    <location>
        <begin position="139"/>
        <end position="158"/>
    </location>
</feature>
<dbReference type="OrthoDB" id="1305792at2759"/>
<reference evidence="2 3" key="1">
    <citation type="submission" date="2020-09" db="EMBL/GenBank/DDBJ databases">
        <title>De no assembly of potato wild relative species, Solanum commersonii.</title>
        <authorList>
            <person name="Cho K."/>
        </authorList>
    </citation>
    <scope>NUCLEOTIDE SEQUENCE [LARGE SCALE GENOMIC DNA]</scope>
    <source>
        <strain evidence="2">LZ3.2</strain>
        <tissue evidence="2">Leaf</tissue>
    </source>
</reference>
<evidence type="ECO:0000313" key="3">
    <source>
        <dbReference type="Proteomes" id="UP000824120"/>
    </source>
</evidence>
<proteinExistence type="predicted"/>
<dbReference type="EMBL" id="JACXVP010000004">
    <property type="protein sequence ID" value="KAG5613553.1"/>
    <property type="molecule type" value="Genomic_DNA"/>
</dbReference>
<organism evidence="2 3">
    <name type="scientific">Solanum commersonii</name>
    <name type="common">Commerson's wild potato</name>
    <name type="synonym">Commerson's nightshade</name>
    <dbReference type="NCBI Taxonomy" id="4109"/>
    <lineage>
        <taxon>Eukaryota</taxon>
        <taxon>Viridiplantae</taxon>
        <taxon>Streptophyta</taxon>
        <taxon>Embryophyta</taxon>
        <taxon>Tracheophyta</taxon>
        <taxon>Spermatophyta</taxon>
        <taxon>Magnoliopsida</taxon>
        <taxon>eudicotyledons</taxon>
        <taxon>Gunneridae</taxon>
        <taxon>Pentapetalae</taxon>
        <taxon>asterids</taxon>
        <taxon>lamiids</taxon>
        <taxon>Solanales</taxon>
        <taxon>Solanaceae</taxon>
        <taxon>Solanoideae</taxon>
        <taxon>Solaneae</taxon>
        <taxon>Solanum</taxon>
    </lineage>
</organism>
<comment type="caution">
    <text evidence="2">The sequence shown here is derived from an EMBL/GenBank/DDBJ whole genome shotgun (WGS) entry which is preliminary data.</text>
</comment>
<dbReference type="Proteomes" id="UP000824120">
    <property type="component" value="Chromosome 4"/>
</dbReference>
<dbReference type="AlphaFoldDB" id="A0A9J5ZN20"/>
<evidence type="ECO:0000313" key="2">
    <source>
        <dbReference type="EMBL" id="KAG5613553.1"/>
    </source>
</evidence>
<keyword evidence="3" id="KW-1185">Reference proteome</keyword>
<feature type="region of interest" description="Disordered" evidence="1">
    <location>
        <begin position="1"/>
        <end position="22"/>
    </location>
</feature>
<evidence type="ECO:0000256" key="1">
    <source>
        <dbReference type="SAM" id="MobiDB-lite"/>
    </source>
</evidence>
<name>A0A9J5ZN20_SOLCO</name>
<sequence length="158" mass="18334">MDLATDNRTRPSMAKTQCCLGGSENENSPLQGYNQKLENKNVSKFCGYYKLLGHSIIQCRNVEKKEKKGNTAHKKLKLLRRHKNRVRKILVKIIRQRLGESSANIKENDKLVVVSRIRNKKKRNKKILIRVNKTKITKSEQNSGDSEQQQLYNNNEDL</sequence>
<accession>A0A9J5ZN20</accession>
<protein>
    <submittedName>
        <fullName evidence="2">Uncharacterized protein</fullName>
    </submittedName>
</protein>